<keyword evidence="3 4" id="KW-0539">Nucleus</keyword>
<feature type="coiled-coil region" evidence="5">
    <location>
        <begin position="198"/>
        <end position="243"/>
    </location>
</feature>
<proteinExistence type="predicted"/>
<evidence type="ECO:0000256" key="6">
    <source>
        <dbReference type="SAM" id="MobiDB-lite"/>
    </source>
</evidence>
<accession>A0AA36DI16</accession>
<evidence type="ECO:0000256" key="4">
    <source>
        <dbReference type="PROSITE-ProRule" id="PRU00376"/>
    </source>
</evidence>
<gene>
    <name evidence="8" type="ORF">MSPICULIGERA_LOCUS24714</name>
</gene>
<evidence type="ECO:0000256" key="2">
    <source>
        <dbReference type="ARBA" id="ARBA00023163"/>
    </source>
</evidence>
<keyword evidence="9" id="KW-1185">Reference proteome</keyword>
<dbReference type="InterPro" id="IPR055129">
    <property type="entry name" value="YEATS_dom"/>
</dbReference>
<protein>
    <recommendedName>
        <fullName evidence="7">YEATS domain-containing protein</fullName>
    </recommendedName>
</protein>
<organism evidence="8 9">
    <name type="scientific">Mesorhabditis spiculigera</name>
    <dbReference type="NCBI Taxonomy" id="96644"/>
    <lineage>
        <taxon>Eukaryota</taxon>
        <taxon>Metazoa</taxon>
        <taxon>Ecdysozoa</taxon>
        <taxon>Nematoda</taxon>
        <taxon>Chromadorea</taxon>
        <taxon>Rhabditida</taxon>
        <taxon>Rhabditina</taxon>
        <taxon>Rhabditomorpha</taxon>
        <taxon>Rhabditoidea</taxon>
        <taxon>Rhabditidae</taxon>
        <taxon>Mesorhabditinae</taxon>
        <taxon>Mesorhabditis</taxon>
    </lineage>
</organism>
<dbReference type="GO" id="GO:0006355">
    <property type="term" value="P:regulation of DNA-templated transcription"/>
    <property type="evidence" value="ECO:0007669"/>
    <property type="project" value="InterPro"/>
</dbReference>
<dbReference type="InterPro" id="IPR038704">
    <property type="entry name" value="YEAST_sf"/>
</dbReference>
<name>A0AA36DI16_9BILA</name>
<comment type="caution">
    <text evidence="8">The sequence shown here is derived from an EMBL/GenBank/DDBJ whole genome shotgun (WGS) entry which is preliminary data.</text>
</comment>
<evidence type="ECO:0000313" key="8">
    <source>
        <dbReference type="EMBL" id="CAJ0586726.1"/>
    </source>
</evidence>
<evidence type="ECO:0000256" key="1">
    <source>
        <dbReference type="ARBA" id="ARBA00023015"/>
    </source>
</evidence>
<reference evidence="8" key="1">
    <citation type="submission" date="2023-06" db="EMBL/GenBank/DDBJ databases">
        <authorList>
            <person name="Delattre M."/>
        </authorList>
    </citation>
    <scope>NUCLEOTIDE SEQUENCE</scope>
    <source>
        <strain evidence="8">AF72</strain>
    </source>
</reference>
<dbReference type="InterPro" id="IPR005033">
    <property type="entry name" value="YEATS"/>
</dbReference>
<feature type="compositionally biased region" description="Basic and acidic residues" evidence="6">
    <location>
        <begin position="20"/>
        <end position="32"/>
    </location>
</feature>
<dbReference type="Proteomes" id="UP001177023">
    <property type="component" value="Unassembled WGS sequence"/>
</dbReference>
<keyword evidence="5" id="KW-0175">Coiled coil</keyword>
<keyword evidence="1" id="KW-0805">Transcription regulation</keyword>
<dbReference type="EMBL" id="CATQJA010002709">
    <property type="protein sequence ID" value="CAJ0586726.1"/>
    <property type="molecule type" value="Genomic_DNA"/>
</dbReference>
<dbReference type="Pfam" id="PF03366">
    <property type="entry name" value="YEATS"/>
    <property type="match status" value="1"/>
</dbReference>
<dbReference type="CDD" id="cd16909">
    <property type="entry name" value="YEATS_GAS41_like"/>
    <property type="match status" value="1"/>
</dbReference>
<dbReference type="PANTHER" id="PTHR47573">
    <property type="entry name" value="PROTEIN AF-9 HOMOLOG"/>
    <property type="match status" value="1"/>
</dbReference>
<dbReference type="Gene3D" id="2.60.40.1970">
    <property type="entry name" value="YEATS domain"/>
    <property type="match status" value="1"/>
</dbReference>
<evidence type="ECO:0000256" key="5">
    <source>
        <dbReference type="SAM" id="Coils"/>
    </source>
</evidence>
<comment type="subcellular location">
    <subcellularLocation>
        <location evidence="4">Nucleus</location>
    </subcellularLocation>
</comment>
<dbReference type="GO" id="GO:0005634">
    <property type="term" value="C:nucleus"/>
    <property type="evidence" value="ECO:0007669"/>
    <property type="project" value="UniProtKB-SubCell"/>
</dbReference>
<dbReference type="PROSITE" id="PS51037">
    <property type="entry name" value="YEATS"/>
    <property type="match status" value="1"/>
</dbReference>
<dbReference type="AlphaFoldDB" id="A0AA36DI16"/>
<keyword evidence="2" id="KW-0804">Transcription</keyword>
<evidence type="ECO:0000256" key="3">
    <source>
        <dbReference type="ARBA" id="ARBA00023242"/>
    </source>
</evidence>
<feature type="domain" description="YEATS" evidence="7">
    <location>
        <begin position="32"/>
        <end position="187"/>
    </location>
</feature>
<evidence type="ECO:0000259" key="7">
    <source>
        <dbReference type="PROSITE" id="PS51037"/>
    </source>
</evidence>
<feature type="region of interest" description="Disordered" evidence="6">
    <location>
        <begin position="1"/>
        <end position="32"/>
    </location>
</feature>
<feature type="non-terminal residue" evidence="8">
    <location>
        <position position="1"/>
    </location>
</feature>
<dbReference type="PANTHER" id="PTHR47573:SF1">
    <property type="entry name" value="PROTEIN AF-9 HOMOLOG"/>
    <property type="match status" value="1"/>
</dbReference>
<sequence length="257" mass="29989">MSRKHHVRFTKTKSKSKSKSPMEEKPPKMTERLHGQVTTKAIVYGNTAEAFGYKRYLFDFEADLNPRETDGHTHAWTVFVKPYENEDMSVYVRKVQFKLHESYENAVRTIDHPPFEVTETGWGEFEVQIRIYFVDQNEKPVTAFHYLRLFQPVFNAGAGRSVVAAEFYDELVFKDPTPMMQRALTSTSAKKERSRRFYNDFEDKKQRIVENVEQAKQEIGKEIEDLRDALRDAYKLIVQHRDEIEGGDSGPVTPNPN</sequence>
<feature type="compositionally biased region" description="Basic residues" evidence="6">
    <location>
        <begin position="1"/>
        <end position="18"/>
    </location>
</feature>
<evidence type="ECO:0000313" key="9">
    <source>
        <dbReference type="Proteomes" id="UP001177023"/>
    </source>
</evidence>